<dbReference type="Gene3D" id="2.60.40.1760">
    <property type="entry name" value="glycosyl hydrolase (family 31)"/>
    <property type="match status" value="1"/>
</dbReference>
<protein>
    <submittedName>
        <fullName evidence="6">Glycoside hydrolase family 31 protein</fullName>
    </submittedName>
</protein>
<dbReference type="CDD" id="cd14752">
    <property type="entry name" value="GH31_N"/>
    <property type="match status" value="1"/>
</dbReference>
<name>A0A6A6HQH4_VIRVR</name>
<keyword evidence="2 6" id="KW-0378">Hydrolase</keyword>
<dbReference type="InterPro" id="IPR013780">
    <property type="entry name" value="Glyco_hydro_b"/>
</dbReference>
<keyword evidence="3" id="KW-0732">Signal</keyword>
<evidence type="ECO:0000313" key="7">
    <source>
        <dbReference type="Proteomes" id="UP000800092"/>
    </source>
</evidence>
<dbReference type="Gene3D" id="3.20.20.80">
    <property type="entry name" value="Glycosidases"/>
    <property type="match status" value="1"/>
</dbReference>
<accession>A0A6A6HQH4</accession>
<dbReference type="GO" id="GO:0030246">
    <property type="term" value="F:carbohydrate binding"/>
    <property type="evidence" value="ECO:0007669"/>
    <property type="project" value="InterPro"/>
</dbReference>
<evidence type="ECO:0000256" key="3">
    <source>
        <dbReference type="SAM" id="SignalP"/>
    </source>
</evidence>
<feature type="domain" description="Glycoside hydrolase family 31 TIM barrel" evidence="4">
    <location>
        <begin position="241"/>
        <end position="523"/>
    </location>
</feature>
<dbReference type="SUPFAM" id="SSF74650">
    <property type="entry name" value="Galactose mutarotase-like"/>
    <property type="match status" value="1"/>
</dbReference>
<keyword evidence="2" id="KW-0326">Glycosidase</keyword>
<feature type="signal peptide" evidence="3">
    <location>
        <begin position="1"/>
        <end position="18"/>
    </location>
</feature>
<reference evidence="6" key="1">
    <citation type="journal article" date="2020" name="Stud. Mycol.">
        <title>101 Dothideomycetes genomes: a test case for predicting lifestyles and emergence of pathogens.</title>
        <authorList>
            <person name="Haridas S."/>
            <person name="Albert R."/>
            <person name="Binder M."/>
            <person name="Bloem J."/>
            <person name="Labutti K."/>
            <person name="Salamov A."/>
            <person name="Andreopoulos B."/>
            <person name="Baker S."/>
            <person name="Barry K."/>
            <person name="Bills G."/>
            <person name="Bluhm B."/>
            <person name="Cannon C."/>
            <person name="Castanera R."/>
            <person name="Culley D."/>
            <person name="Daum C."/>
            <person name="Ezra D."/>
            <person name="Gonzalez J."/>
            <person name="Henrissat B."/>
            <person name="Kuo A."/>
            <person name="Liang C."/>
            <person name="Lipzen A."/>
            <person name="Lutzoni F."/>
            <person name="Magnuson J."/>
            <person name="Mondo S."/>
            <person name="Nolan M."/>
            <person name="Ohm R."/>
            <person name="Pangilinan J."/>
            <person name="Park H.-J."/>
            <person name="Ramirez L."/>
            <person name="Alfaro M."/>
            <person name="Sun H."/>
            <person name="Tritt A."/>
            <person name="Yoshinaga Y."/>
            <person name="Zwiers L.-H."/>
            <person name="Turgeon B."/>
            <person name="Goodwin S."/>
            <person name="Spatafora J."/>
            <person name="Crous P."/>
            <person name="Grigoriev I."/>
        </authorList>
    </citation>
    <scope>NUCLEOTIDE SEQUENCE</scope>
    <source>
        <strain evidence="6">Tuck. ex Michener</strain>
    </source>
</reference>
<comment type="similarity">
    <text evidence="1 2">Belongs to the glycosyl hydrolase 31 family.</text>
</comment>
<dbReference type="Pfam" id="PF01055">
    <property type="entry name" value="Glyco_hydro_31_2nd"/>
    <property type="match status" value="1"/>
</dbReference>
<dbReference type="AlphaFoldDB" id="A0A6A6HQH4"/>
<dbReference type="InterPro" id="IPR000322">
    <property type="entry name" value="Glyco_hydro_31_TIM"/>
</dbReference>
<dbReference type="InterPro" id="IPR051816">
    <property type="entry name" value="Glycosyl_Hydrolase_31"/>
</dbReference>
<dbReference type="Proteomes" id="UP000800092">
    <property type="component" value="Unassembled WGS sequence"/>
</dbReference>
<dbReference type="InterPro" id="IPR048395">
    <property type="entry name" value="Glyco_hydro_31_C"/>
</dbReference>
<organism evidence="6 7">
    <name type="scientific">Viridothelium virens</name>
    <name type="common">Speckled blister lichen</name>
    <name type="synonym">Trypethelium virens</name>
    <dbReference type="NCBI Taxonomy" id="1048519"/>
    <lineage>
        <taxon>Eukaryota</taxon>
        <taxon>Fungi</taxon>
        <taxon>Dikarya</taxon>
        <taxon>Ascomycota</taxon>
        <taxon>Pezizomycotina</taxon>
        <taxon>Dothideomycetes</taxon>
        <taxon>Dothideomycetes incertae sedis</taxon>
        <taxon>Trypetheliales</taxon>
        <taxon>Trypetheliaceae</taxon>
        <taxon>Viridothelium</taxon>
    </lineage>
</organism>
<dbReference type="PANTHER" id="PTHR43863">
    <property type="entry name" value="HYDROLASE, PUTATIVE (AFU_ORTHOLOGUE AFUA_1G03140)-RELATED"/>
    <property type="match status" value="1"/>
</dbReference>
<evidence type="ECO:0000313" key="6">
    <source>
        <dbReference type="EMBL" id="KAF2239773.1"/>
    </source>
</evidence>
<dbReference type="Pfam" id="PF21365">
    <property type="entry name" value="Glyco_hydro_31_3rd"/>
    <property type="match status" value="1"/>
</dbReference>
<dbReference type="EMBL" id="ML991772">
    <property type="protein sequence ID" value="KAF2239773.1"/>
    <property type="molecule type" value="Genomic_DNA"/>
</dbReference>
<dbReference type="PANTHER" id="PTHR43863:SF2">
    <property type="entry name" value="MALTASE-GLUCOAMYLASE"/>
    <property type="match status" value="1"/>
</dbReference>
<dbReference type="OrthoDB" id="10070917at2759"/>
<dbReference type="SUPFAM" id="SSF51011">
    <property type="entry name" value="Glycosyl hydrolase domain"/>
    <property type="match status" value="1"/>
</dbReference>
<dbReference type="GO" id="GO:0004553">
    <property type="term" value="F:hydrolase activity, hydrolyzing O-glycosyl compounds"/>
    <property type="evidence" value="ECO:0007669"/>
    <property type="project" value="InterPro"/>
</dbReference>
<dbReference type="InterPro" id="IPR017853">
    <property type="entry name" value="GH"/>
</dbReference>
<evidence type="ECO:0000256" key="2">
    <source>
        <dbReference type="RuleBase" id="RU361185"/>
    </source>
</evidence>
<feature type="domain" description="Glycosyl hydrolase family 31 C-terminal" evidence="5">
    <location>
        <begin position="534"/>
        <end position="623"/>
    </location>
</feature>
<dbReference type="GO" id="GO:0005975">
    <property type="term" value="P:carbohydrate metabolic process"/>
    <property type="evidence" value="ECO:0007669"/>
    <property type="project" value="InterPro"/>
</dbReference>
<proteinExistence type="inferred from homology"/>
<sequence length="726" mass="80773">MLWARIALSLASLFPAQAWTVPSSENSISVSSTSPFSLIVSSGKKTLVKNNAILAGNTNVSTSPVSASASGTISNNGGQITTTKLNSTIFKVQVNTSSPFVGSSFSTNNDTSFYGVWEYPWSQRLDNANVSFELIGVGNEDGVNWDNARAPFFFTTAGYGVYTDTQKIGSYDFTVPGQVQYFFNSSSLVYYIILPETPGNFKSIISQYTALSAHIELPADTGYGPTFWSDNFEQDFHAGVHNAQENYYDVVNHLYFNQIHATSMFADRPYGTGNSSFGNFDFDPVYYPTPKEFVANLSAYGFDFQVWVANRAFLDTELFNVSEANGWLFPGIDPVQFLGPALNLSIPAAYDYFKERLSYFPSVGVKGYKIDRGEEGEMPDYEQNIQQPLFEQLCYESMMEKWGPSHFYNFARSAVDRSRSRTWIWNGDSHSNFSGLAYSVASGIRAGLVGFPVWSSDTGGYVRGLNDPTEELWARWMWFSTFSPVYELMLGTNHTPWYPPYTSNLVSVLKDTANLHHALLPYIKSYTYQATQNGLPIIRALFLEHPEDKHAYEITDQYFFGEQFLVAPIINAGGSRSVYFPGDKRTKYLEYFNRTSIHVGGSTASVSLPVSSVPVYVTEGAIIPSGDILQANNKWTDNWKPHLNIEVFPSFDVPQTSFLYYNGDTGKNVELIMTSDKKTGTVQVTYGNIGVSGTLAVYTREGQQNRTLSATGGKSIFHGVHSVFDN</sequence>
<evidence type="ECO:0000259" key="4">
    <source>
        <dbReference type="Pfam" id="PF01055"/>
    </source>
</evidence>
<dbReference type="Gene3D" id="2.60.40.1180">
    <property type="entry name" value="Golgi alpha-mannosidase II"/>
    <property type="match status" value="1"/>
</dbReference>
<keyword evidence="7" id="KW-1185">Reference proteome</keyword>
<dbReference type="InterPro" id="IPR011013">
    <property type="entry name" value="Gal_mutarotase_sf_dom"/>
</dbReference>
<evidence type="ECO:0000259" key="5">
    <source>
        <dbReference type="Pfam" id="PF21365"/>
    </source>
</evidence>
<dbReference type="SUPFAM" id="SSF51445">
    <property type="entry name" value="(Trans)glycosidases"/>
    <property type="match status" value="1"/>
</dbReference>
<evidence type="ECO:0000256" key="1">
    <source>
        <dbReference type="ARBA" id="ARBA00007806"/>
    </source>
</evidence>
<feature type="chain" id="PRO_5025369653" evidence="3">
    <location>
        <begin position="19"/>
        <end position="726"/>
    </location>
</feature>
<gene>
    <name evidence="6" type="ORF">EV356DRAFT_528345</name>
</gene>